<accession>A0A4Z0ZGE0</accession>
<evidence type="ECO:0000313" key="1">
    <source>
        <dbReference type="EMBL" id="TGJ87942.1"/>
    </source>
</evidence>
<comment type="caution">
    <text evidence="1">The sequence shown here is derived from an EMBL/GenBank/DDBJ whole genome shotgun (WGS) entry which is preliminary data.</text>
</comment>
<keyword evidence="2" id="KW-1185">Reference proteome</keyword>
<proteinExistence type="predicted"/>
<dbReference type="EMBL" id="SKBN01000008">
    <property type="protein sequence ID" value="TGJ87942.1"/>
    <property type="molecule type" value="Genomic_DNA"/>
</dbReference>
<sequence length="137" mass="15028">MLELGTTYKNISRQNHGARFILLTFTADSHSSLVVFSQEQRVEKDLRSDNTDSIHAFFADMEEDAGQGGGVEENGRHENVLEQRHIAIIRAFLRGGDIKEASLDVGTLLVAGVYVSNPADLDLRQNGGAVLEAYVNP</sequence>
<dbReference type="OrthoDB" id="3437375at2759"/>
<gene>
    <name evidence="1" type="ORF">E0Z10_g838</name>
</gene>
<reference evidence="1 2" key="1">
    <citation type="submission" date="2019-03" db="EMBL/GenBank/DDBJ databases">
        <title>Draft genome sequence of Xylaria hypoxylon DSM 108379, a ubiquitous saprotrophic-parasitic fungi on hardwood.</title>
        <authorList>
            <person name="Buettner E."/>
            <person name="Leonhardt S."/>
            <person name="Gebauer A.M."/>
            <person name="Liers C."/>
            <person name="Hofrichter M."/>
            <person name="Kellner H."/>
        </authorList>
    </citation>
    <scope>NUCLEOTIDE SEQUENCE [LARGE SCALE GENOMIC DNA]</scope>
    <source>
        <strain evidence="1 2">DSM 108379</strain>
    </source>
</reference>
<protein>
    <submittedName>
        <fullName evidence="1">Uncharacterized protein</fullName>
    </submittedName>
</protein>
<dbReference type="AlphaFoldDB" id="A0A4Z0ZGE0"/>
<name>A0A4Z0ZGE0_9PEZI</name>
<dbReference type="Proteomes" id="UP000297716">
    <property type="component" value="Unassembled WGS sequence"/>
</dbReference>
<organism evidence="1 2">
    <name type="scientific">Xylaria hypoxylon</name>
    <dbReference type="NCBI Taxonomy" id="37992"/>
    <lineage>
        <taxon>Eukaryota</taxon>
        <taxon>Fungi</taxon>
        <taxon>Dikarya</taxon>
        <taxon>Ascomycota</taxon>
        <taxon>Pezizomycotina</taxon>
        <taxon>Sordariomycetes</taxon>
        <taxon>Xylariomycetidae</taxon>
        <taxon>Xylariales</taxon>
        <taxon>Xylariaceae</taxon>
        <taxon>Xylaria</taxon>
    </lineage>
</organism>
<evidence type="ECO:0000313" key="2">
    <source>
        <dbReference type="Proteomes" id="UP000297716"/>
    </source>
</evidence>